<dbReference type="InterPro" id="IPR011527">
    <property type="entry name" value="ABC1_TM_dom"/>
</dbReference>
<dbReference type="CDD" id="cd03254">
    <property type="entry name" value="ABCC_Glucan_exporter_like"/>
    <property type="match status" value="1"/>
</dbReference>
<feature type="transmembrane region" description="Helical" evidence="9">
    <location>
        <begin position="199"/>
        <end position="219"/>
    </location>
</feature>
<evidence type="ECO:0000256" key="7">
    <source>
        <dbReference type="ARBA" id="ARBA00023136"/>
    </source>
</evidence>
<dbReference type="InterPro" id="IPR036640">
    <property type="entry name" value="ABC1_TM_sf"/>
</dbReference>
<protein>
    <submittedName>
        <fullName evidence="12">Multidrug ABC transporter</fullName>
    </submittedName>
</protein>
<dbReference type="InterPro" id="IPR027417">
    <property type="entry name" value="P-loop_NTPase"/>
</dbReference>
<reference evidence="12" key="1">
    <citation type="submission" date="2018-12" db="EMBL/GenBank/DDBJ databases">
        <title>Novel natural products biosynthetic potential of the class Ktedonobacteria.</title>
        <authorList>
            <person name="Zheng Y."/>
            <person name="Saitou A."/>
            <person name="Wang C.M."/>
            <person name="Toyoda A."/>
            <person name="Minakuchi Y."/>
            <person name="Sekiguchi Y."/>
            <person name="Ueda K."/>
            <person name="Takano H."/>
            <person name="Sakai Y."/>
            <person name="Yokota A."/>
            <person name="Yabe S."/>
        </authorList>
    </citation>
    <scope>NUCLEOTIDE SEQUENCE</scope>
    <source>
        <strain evidence="12">A3-2</strain>
    </source>
</reference>
<keyword evidence="2" id="KW-0813">Transport</keyword>
<dbReference type="Pfam" id="PF00664">
    <property type="entry name" value="ABC_membrane"/>
    <property type="match status" value="1"/>
</dbReference>
<dbReference type="Gene3D" id="3.40.50.300">
    <property type="entry name" value="P-loop containing nucleotide triphosphate hydrolases"/>
    <property type="match status" value="1"/>
</dbReference>
<evidence type="ECO:0000259" key="10">
    <source>
        <dbReference type="PROSITE" id="PS50893"/>
    </source>
</evidence>
<evidence type="ECO:0000256" key="1">
    <source>
        <dbReference type="ARBA" id="ARBA00004651"/>
    </source>
</evidence>
<evidence type="ECO:0000256" key="9">
    <source>
        <dbReference type="SAM" id="Phobius"/>
    </source>
</evidence>
<evidence type="ECO:0000256" key="5">
    <source>
        <dbReference type="ARBA" id="ARBA00022840"/>
    </source>
</evidence>
<dbReference type="SMART" id="SM00382">
    <property type="entry name" value="AAA"/>
    <property type="match status" value="1"/>
</dbReference>
<dbReference type="FunFam" id="3.40.50.300:FF:000287">
    <property type="entry name" value="Multidrug ABC transporter ATP-binding protein"/>
    <property type="match status" value="1"/>
</dbReference>
<keyword evidence="6 9" id="KW-1133">Transmembrane helix</keyword>
<evidence type="ECO:0000256" key="2">
    <source>
        <dbReference type="ARBA" id="ARBA00022448"/>
    </source>
</evidence>
<dbReference type="EMBL" id="AP019377">
    <property type="protein sequence ID" value="BBH92589.1"/>
    <property type="molecule type" value="Genomic_DNA"/>
</dbReference>
<dbReference type="InterPro" id="IPR039421">
    <property type="entry name" value="Type_1_exporter"/>
</dbReference>
<proteinExistence type="predicted"/>
<dbReference type="InterPro" id="IPR003593">
    <property type="entry name" value="AAA+_ATPase"/>
</dbReference>
<feature type="region of interest" description="Disordered" evidence="8">
    <location>
        <begin position="621"/>
        <end position="640"/>
    </location>
</feature>
<evidence type="ECO:0000256" key="6">
    <source>
        <dbReference type="ARBA" id="ARBA00022989"/>
    </source>
</evidence>
<name>A0A455SZR3_9CHLR</name>
<keyword evidence="4" id="KW-0547">Nucleotide-binding</keyword>
<dbReference type="GO" id="GO:0016887">
    <property type="term" value="F:ATP hydrolysis activity"/>
    <property type="evidence" value="ECO:0007669"/>
    <property type="project" value="InterPro"/>
</dbReference>
<evidence type="ECO:0000256" key="3">
    <source>
        <dbReference type="ARBA" id="ARBA00022692"/>
    </source>
</evidence>
<dbReference type="PANTHER" id="PTHR43394:SF1">
    <property type="entry name" value="ATP-BINDING CASSETTE SUB-FAMILY B MEMBER 10, MITOCHONDRIAL"/>
    <property type="match status" value="1"/>
</dbReference>
<dbReference type="Gene3D" id="1.20.1560.10">
    <property type="entry name" value="ABC transporter type 1, transmembrane domain"/>
    <property type="match status" value="1"/>
</dbReference>
<dbReference type="GO" id="GO:0015421">
    <property type="term" value="F:ABC-type oligopeptide transporter activity"/>
    <property type="evidence" value="ECO:0007669"/>
    <property type="project" value="TreeGrafter"/>
</dbReference>
<dbReference type="PANTHER" id="PTHR43394">
    <property type="entry name" value="ATP-DEPENDENT PERMEASE MDL1, MITOCHONDRIAL"/>
    <property type="match status" value="1"/>
</dbReference>
<dbReference type="CDD" id="cd18545">
    <property type="entry name" value="ABC_6TM_YknV_like"/>
    <property type="match status" value="1"/>
</dbReference>
<feature type="transmembrane region" description="Helical" evidence="9">
    <location>
        <begin position="168"/>
        <end position="193"/>
    </location>
</feature>
<dbReference type="SUPFAM" id="SSF90123">
    <property type="entry name" value="ABC transporter transmembrane region"/>
    <property type="match status" value="1"/>
</dbReference>
<keyword evidence="5" id="KW-0067">ATP-binding</keyword>
<gene>
    <name evidence="12" type="ORF">KTA_07880</name>
</gene>
<feature type="transmembrane region" description="Helical" evidence="9">
    <location>
        <begin position="93"/>
        <end position="113"/>
    </location>
</feature>
<dbReference type="InterPro" id="IPR003439">
    <property type="entry name" value="ABC_transporter-like_ATP-bd"/>
</dbReference>
<dbReference type="PROSITE" id="PS50929">
    <property type="entry name" value="ABC_TM1F"/>
    <property type="match status" value="1"/>
</dbReference>
<dbReference type="Pfam" id="PF00005">
    <property type="entry name" value="ABC_tran"/>
    <property type="match status" value="1"/>
</dbReference>
<evidence type="ECO:0000313" key="12">
    <source>
        <dbReference type="EMBL" id="BBH92589.1"/>
    </source>
</evidence>
<dbReference type="GO" id="GO:0005524">
    <property type="term" value="F:ATP binding"/>
    <property type="evidence" value="ECO:0007669"/>
    <property type="project" value="UniProtKB-KW"/>
</dbReference>
<sequence length="640" mass="71805">MKGHGDKAERHQRSRAYLERRRRLMWEENTLASADESETRRFDWRSIRLFGVYLARYKGLTMLSVLLMLLYTATNLANPYLIEVAIDQFITRADLGGLALICLILLLVNIVMWQAQYWQIWTMSWAGQQVLYLLSSDMFRHLQQLSLSFYDRTQIGRVMSRLQSDIDVLESMLSSGLLSILGSLVALVGIIGAMVAMNAWLALLSFAVLPVMFVIAAFWSRHAERSFRRTRAAISLVNATLQENISGMRVIQSLAREGRNRQEFDELNAYNRDTNLEANRISSLVLPLVEVVAAIAIALVVVYGGMEVARGSLQIGVLVAFTLYINRFFDPIRELSMQYTQLQRAAVAAERIYQILSIPVEITDKPGARELPPIRGEIEFRAVTFGYTPRYTVLRGLNLHIRPGQTVAIVGPTGAGKTTIAGLVTRFYDVQEGAVLIDGHDVRDVTQRSLRRQIGVVPQDPFLFTGTIKENIRYGRLEASDEEVVAAARAVGLHELVERLPQGYETPIRERGRNLSMGQRQLIAFARALLADPRILILDEATANIDTVTELIVQQGLQRLLQGRTAIVIAHRLSTIKSADLIVVLQQGQVVEQGKHEELLARNGVYAKLYAMGFREATSSETGEAAQHKEAQSLQEWAIS</sequence>
<feature type="domain" description="ABC transporter" evidence="10">
    <location>
        <begin position="378"/>
        <end position="612"/>
    </location>
</feature>
<dbReference type="PROSITE" id="PS50893">
    <property type="entry name" value="ABC_TRANSPORTER_2"/>
    <property type="match status" value="1"/>
</dbReference>
<feature type="transmembrane region" description="Helical" evidence="9">
    <location>
        <begin position="284"/>
        <end position="305"/>
    </location>
</feature>
<organism evidence="12">
    <name type="scientific">Thermogemmatispora argillosa</name>
    <dbReference type="NCBI Taxonomy" id="2045280"/>
    <lineage>
        <taxon>Bacteria</taxon>
        <taxon>Bacillati</taxon>
        <taxon>Chloroflexota</taxon>
        <taxon>Ktedonobacteria</taxon>
        <taxon>Thermogemmatisporales</taxon>
        <taxon>Thermogemmatisporaceae</taxon>
        <taxon>Thermogemmatispora</taxon>
    </lineage>
</organism>
<dbReference type="SUPFAM" id="SSF52540">
    <property type="entry name" value="P-loop containing nucleoside triphosphate hydrolases"/>
    <property type="match status" value="1"/>
</dbReference>
<evidence type="ECO:0000256" key="8">
    <source>
        <dbReference type="SAM" id="MobiDB-lite"/>
    </source>
</evidence>
<feature type="domain" description="ABC transmembrane type-1" evidence="11">
    <location>
        <begin position="63"/>
        <end position="344"/>
    </location>
</feature>
<evidence type="ECO:0000259" key="11">
    <source>
        <dbReference type="PROSITE" id="PS50929"/>
    </source>
</evidence>
<comment type="subcellular location">
    <subcellularLocation>
        <location evidence="1">Cell membrane</location>
        <topology evidence="1">Multi-pass membrane protein</topology>
    </subcellularLocation>
</comment>
<keyword evidence="7 9" id="KW-0472">Membrane</keyword>
<keyword evidence="3 9" id="KW-0812">Transmembrane</keyword>
<dbReference type="GO" id="GO:0005886">
    <property type="term" value="C:plasma membrane"/>
    <property type="evidence" value="ECO:0007669"/>
    <property type="project" value="UniProtKB-SubCell"/>
</dbReference>
<feature type="transmembrane region" description="Helical" evidence="9">
    <location>
        <begin position="50"/>
        <end position="73"/>
    </location>
</feature>
<accession>A0A455SZR3</accession>
<dbReference type="AlphaFoldDB" id="A0A455SZR3"/>
<evidence type="ECO:0000256" key="4">
    <source>
        <dbReference type="ARBA" id="ARBA00022741"/>
    </source>
</evidence>